<dbReference type="Proteomes" id="UP000198619">
    <property type="component" value="Unassembled WGS sequence"/>
</dbReference>
<proteinExistence type="predicted"/>
<name>A0A1I1AZY5_9CLOT</name>
<dbReference type="EMBL" id="FOKI01000048">
    <property type="protein sequence ID" value="SFB41920.1"/>
    <property type="molecule type" value="Genomic_DNA"/>
</dbReference>
<dbReference type="STRING" id="84698.SAMN04488528_104816"/>
<evidence type="ECO:0000256" key="1">
    <source>
        <dbReference type="SAM" id="Phobius"/>
    </source>
</evidence>
<keyword evidence="3" id="KW-1185">Reference proteome</keyword>
<keyword evidence="1" id="KW-1133">Transmembrane helix</keyword>
<evidence type="ECO:0000313" key="3">
    <source>
        <dbReference type="Proteomes" id="UP000198619"/>
    </source>
</evidence>
<dbReference type="OrthoDB" id="1929328at2"/>
<dbReference type="AlphaFoldDB" id="A0A1I1AZY5"/>
<gene>
    <name evidence="2" type="ORF">SAMN04488528_104816</name>
</gene>
<dbReference type="RefSeq" id="WP_090042982.1">
    <property type="nucleotide sequence ID" value="NZ_FOKI01000048.1"/>
</dbReference>
<organism evidence="2 3">
    <name type="scientific">Clostridium frigidicarnis</name>
    <dbReference type="NCBI Taxonomy" id="84698"/>
    <lineage>
        <taxon>Bacteria</taxon>
        <taxon>Bacillati</taxon>
        <taxon>Bacillota</taxon>
        <taxon>Clostridia</taxon>
        <taxon>Eubacteriales</taxon>
        <taxon>Clostridiaceae</taxon>
        <taxon>Clostridium</taxon>
    </lineage>
</organism>
<evidence type="ECO:0000313" key="2">
    <source>
        <dbReference type="EMBL" id="SFB41920.1"/>
    </source>
</evidence>
<sequence>MLGFKKMDEMEMSISLKAIRISWAYTALFLAIWSIHDTYKGTVSNLAPFLVSTQTLILIGVQSFLKWKLGKDEK</sequence>
<feature type="transmembrane region" description="Helical" evidence="1">
    <location>
        <begin position="21"/>
        <end position="39"/>
    </location>
</feature>
<keyword evidence="1" id="KW-0812">Transmembrane</keyword>
<keyword evidence="1" id="KW-0472">Membrane</keyword>
<accession>A0A1I1AZY5</accession>
<feature type="transmembrane region" description="Helical" evidence="1">
    <location>
        <begin position="45"/>
        <end position="65"/>
    </location>
</feature>
<protein>
    <submittedName>
        <fullName evidence="2">Uncharacterized protein</fullName>
    </submittedName>
</protein>
<reference evidence="2 3" key="1">
    <citation type="submission" date="2016-10" db="EMBL/GenBank/DDBJ databases">
        <authorList>
            <person name="de Groot N.N."/>
        </authorList>
    </citation>
    <scope>NUCLEOTIDE SEQUENCE [LARGE SCALE GENOMIC DNA]</scope>
    <source>
        <strain evidence="2 3">DSM 12271</strain>
    </source>
</reference>